<evidence type="ECO:0000313" key="2">
    <source>
        <dbReference type="Proteomes" id="UP000828390"/>
    </source>
</evidence>
<reference evidence="1" key="1">
    <citation type="journal article" date="2019" name="bioRxiv">
        <title>The Genome of the Zebra Mussel, Dreissena polymorpha: A Resource for Invasive Species Research.</title>
        <authorList>
            <person name="McCartney M.A."/>
            <person name="Auch B."/>
            <person name="Kono T."/>
            <person name="Mallez S."/>
            <person name="Zhang Y."/>
            <person name="Obille A."/>
            <person name="Becker A."/>
            <person name="Abrahante J.E."/>
            <person name="Garbe J."/>
            <person name="Badalamenti J.P."/>
            <person name="Herman A."/>
            <person name="Mangelson H."/>
            <person name="Liachko I."/>
            <person name="Sullivan S."/>
            <person name="Sone E.D."/>
            <person name="Koren S."/>
            <person name="Silverstein K.A.T."/>
            <person name="Beckman K.B."/>
            <person name="Gohl D.M."/>
        </authorList>
    </citation>
    <scope>NUCLEOTIDE SEQUENCE</scope>
    <source>
        <strain evidence="1">Duluth1</strain>
        <tissue evidence="1">Whole animal</tissue>
    </source>
</reference>
<accession>A0A9D4NAW1</accession>
<organism evidence="1 2">
    <name type="scientific">Dreissena polymorpha</name>
    <name type="common">Zebra mussel</name>
    <name type="synonym">Mytilus polymorpha</name>
    <dbReference type="NCBI Taxonomy" id="45954"/>
    <lineage>
        <taxon>Eukaryota</taxon>
        <taxon>Metazoa</taxon>
        <taxon>Spiralia</taxon>
        <taxon>Lophotrochozoa</taxon>
        <taxon>Mollusca</taxon>
        <taxon>Bivalvia</taxon>
        <taxon>Autobranchia</taxon>
        <taxon>Heteroconchia</taxon>
        <taxon>Euheterodonta</taxon>
        <taxon>Imparidentia</taxon>
        <taxon>Neoheterodontei</taxon>
        <taxon>Myida</taxon>
        <taxon>Dreissenoidea</taxon>
        <taxon>Dreissenidae</taxon>
        <taxon>Dreissena</taxon>
    </lineage>
</organism>
<protein>
    <submittedName>
        <fullName evidence="1">Uncharacterized protein</fullName>
    </submittedName>
</protein>
<proteinExistence type="predicted"/>
<name>A0A9D4NAW1_DREPO</name>
<dbReference type="Proteomes" id="UP000828390">
    <property type="component" value="Unassembled WGS sequence"/>
</dbReference>
<reference evidence="1" key="2">
    <citation type="submission" date="2020-11" db="EMBL/GenBank/DDBJ databases">
        <authorList>
            <person name="McCartney M.A."/>
            <person name="Auch B."/>
            <person name="Kono T."/>
            <person name="Mallez S."/>
            <person name="Becker A."/>
            <person name="Gohl D.M."/>
            <person name="Silverstein K.A.T."/>
            <person name="Koren S."/>
            <person name="Bechman K.B."/>
            <person name="Herman A."/>
            <person name="Abrahante J.E."/>
            <person name="Garbe J."/>
        </authorList>
    </citation>
    <scope>NUCLEOTIDE SEQUENCE</scope>
    <source>
        <strain evidence="1">Duluth1</strain>
        <tissue evidence="1">Whole animal</tissue>
    </source>
</reference>
<gene>
    <name evidence="1" type="ORF">DPMN_014423</name>
</gene>
<comment type="caution">
    <text evidence="1">The sequence shown here is derived from an EMBL/GenBank/DDBJ whole genome shotgun (WGS) entry which is preliminary data.</text>
</comment>
<evidence type="ECO:0000313" key="1">
    <source>
        <dbReference type="EMBL" id="KAH3890344.1"/>
    </source>
</evidence>
<dbReference type="AlphaFoldDB" id="A0A9D4NAW1"/>
<keyword evidence="2" id="KW-1185">Reference proteome</keyword>
<dbReference type="EMBL" id="JAIWYP010000001">
    <property type="protein sequence ID" value="KAH3890344.1"/>
    <property type="molecule type" value="Genomic_DNA"/>
</dbReference>
<sequence>MARYRDYFCVPAQYRFSHLYDIGPAPLRFNVITPIFKISNSGWCTRYSLRRHKFEVSFRKHVGVVDGHNTGILEFPPDIPDPPNPKYQARNCSYSSKFV</sequence>